<evidence type="ECO:0000313" key="3">
    <source>
        <dbReference type="Proteomes" id="UP001589838"/>
    </source>
</evidence>
<evidence type="ECO:0000256" key="1">
    <source>
        <dbReference type="RuleBase" id="RU003690"/>
    </source>
</evidence>
<dbReference type="Pfam" id="PF00232">
    <property type="entry name" value="Glyco_hydro_1"/>
    <property type="match status" value="1"/>
</dbReference>
<proteinExistence type="inferred from homology"/>
<keyword evidence="2" id="KW-0378">Hydrolase</keyword>
<comment type="similarity">
    <text evidence="1">Belongs to the glycosyl hydrolase 1 family.</text>
</comment>
<evidence type="ECO:0000313" key="2">
    <source>
        <dbReference type="EMBL" id="MFC0469040.1"/>
    </source>
</evidence>
<reference evidence="2 3" key="1">
    <citation type="submission" date="2024-09" db="EMBL/GenBank/DDBJ databases">
        <authorList>
            <person name="Sun Q."/>
            <person name="Mori K."/>
        </authorList>
    </citation>
    <scope>NUCLEOTIDE SEQUENCE [LARGE SCALE GENOMIC DNA]</scope>
    <source>
        <strain evidence="2 3">NCAIM B.02610</strain>
    </source>
</reference>
<dbReference type="EC" id="3.2.1.-" evidence="2"/>
<organism evidence="2 3">
    <name type="scientific">Halalkalibacter kiskunsagensis</name>
    <dbReference type="NCBI Taxonomy" id="1548599"/>
    <lineage>
        <taxon>Bacteria</taxon>
        <taxon>Bacillati</taxon>
        <taxon>Bacillota</taxon>
        <taxon>Bacilli</taxon>
        <taxon>Bacillales</taxon>
        <taxon>Bacillaceae</taxon>
        <taxon>Halalkalibacter</taxon>
    </lineage>
</organism>
<dbReference type="PANTHER" id="PTHR10353:SF139">
    <property type="entry name" value="6-PHOSPHO-BETA-GLUCOSIDASE GMUD"/>
    <property type="match status" value="1"/>
</dbReference>
<name>A0ABV6K7K9_9BACI</name>
<dbReference type="PRINTS" id="PR00131">
    <property type="entry name" value="GLHYDRLASE1"/>
</dbReference>
<dbReference type="InterPro" id="IPR001360">
    <property type="entry name" value="Glyco_hydro_1"/>
</dbReference>
<dbReference type="EMBL" id="JBHLUX010000001">
    <property type="protein sequence ID" value="MFC0469040.1"/>
    <property type="molecule type" value="Genomic_DNA"/>
</dbReference>
<accession>A0ABV6K7K9</accession>
<dbReference type="RefSeq" id="WP_335958183.1">
    <property type="nucleotide sequence ID" value="NZ_JAXBLX010000001.1"/>
</dbReference>
<dbReference type="Proteomes" id="UP001589838">
    <property type="component" value="Unassembled WGS sequence"/>
</dbReference>
<sequence>MNHKFPDRFLWGTAASGPQLEGAGSVGGKAMTVWDYWFLLEPEKFYQKIGPEVTSNFYDQYKEDILLMKDAGFNSFRTSISWARLLPDGKTINEEAVFFYRDVFTSLRENGIEPIVNLYHFDMPYRLYFKGGWENPEVVEEFKEYAQVSFDCFGDLVSRWVTFNEPIVPIEMGYLNDKHLPAVHNMTRAMQAGYYTLLAHVKAVSAFRQSKQQGEIGIILNLTPSYPKSDRDEDKKAANWADVLFNRSFLDPVVLGHYPAEIKELIQNENIDIQYTEKELDLIKNNTVDFLGVNYYQPRRVQASRNEQVDSEKILEKYFQPYEWPKAKMNPHRGWEIYEKGLYDIAINIRDNYFNIPWYVAENGMGVEGEEKFMNESGEVQDNYRIEFMEDHLTWLHKGISEGSNCFGYHVWTFLDNWSWLNEYKNRYGLFRLELETQERVKKKSAYWFKQLAKTNQLPTKW</sequence>
<dbReference type="SUPFAM" id="SSF51445">
    <property type="entry name" value="(Trans)glycosidases"/>
    <property type="match status" value="1"/>
</dbReference>
<keyword evidence="3" id="KW-1185">Reference proteome</keyword>
<protein>
    <submittedName>
        <fullName evidence="2">Glycoside hydrolase family 1 protein</fullName>
        <ecNumber evidence="2">3.2.1.-</ecNumber>
    </submittedName>
</protein>
<dbReference type="GO" id="GO:0016798">
    <property type="term" value="F:hydrolase activity, acting on glycosyl bonds"/>
    <property type="evidence" value="ECO:0007669"/>
    <property type="project" value="UniProtKB-KW"/>
</dbReference>
<gene>
    <name evidence="2" type="ORF">ACFFHM_00280</name>
</gene>
<comment type="caution">
    <text evidence="2">The sequence shown here is derived from an EMBL/GenBank/DDBJ whole genome shotgun (WGS) entry which is preliminary data.</text>
</comment>
<dbReference type="PANTHER" id="PTHR10353">
    <property type="entry name" value="GLYCOSYL HYDROLASE"/>
    <property type="match status" value="1"/>
</dbReference>
<dbReference type="InterPro" id="IPR017853">
    <property type="entry name" value="GH"/>
</dbReference>
<dbReference type="Gene3D" id="3.20.20.80">
    <property type="entry name" value="Glycosidases"/>
    <property type="match status" value="1"/>
</dbReference>
<keyword evidence="2" id="KW-0326">Glycosidase</keyword>